<evidence type="ECO:0000313" key="3">
    <source>
        <dbReference type="Proteomes" id="UP000663908"/>
    </source>
</evidence>
<protein>
    <submittedName>
        <fullName evidence="2">Uncharacterized protein</fullName>
    </submittedName>
</protein>
<reference evidence="2 3" key="1">
    <citation type="submission" date="2021-03" db="EMBL/GenBank/DDBJ databases">
        <title>Complete genome sequence of Streptomyces cyanogenus S136, producer of anticancer angucycline landomycin A.</title>
        <authorList>
            <person name="Hrab P."/>
            <person name="Ruckert C."/>
            <person name="Busche T."/>
            <person name="Ostash I."/>
            <person name="Kalinowski J."/>
            <person name="Fedorenko V."/>
            <person name="Yushchuk O."/>
            <person name="Ostash B."/>
        </authorList>
    </citation>
    <scope>NUCLEOTIDE SEQUENCE [LARGE SCALE GENOMIC DNA]</scope>
    <source>
        <strain evidence="2 3">S136</strain>
    </source>
</reference>
<gene>
    <name evidence="2" type="ORF">S1361_37965</name>
</gene>
<dbReference type="Proteomes" id="UP000663908">
    <property type="component" value="Chromosome"/>
</dbReference>
<keyword evidence="3" id="KW-1185">Reference proteome</keyword>
<proteinExistence type="predicted"/>
<feature type="region of interest" description="Disordered" evidence="1">
    <location>
        <begin position="1"/>
        <end position="47"/>
    </location>
</feature>
<feature type="compositionally biased region" description="Polar residues" evidence="1">
    <location>
        <begin position="210"/>
        <end position="222"/>
    </location>
</feature>
<evidence type="ECO:0000313" key="2">
    <source>
        <dbReference type="EMBL" id="QTE03185.1"/>
    </source>
</evidence>
<accession>A0ABX7U6Z9</accession>
<dbReference type="EMBL" id="CP071839">
    <property type="protein sequence ID" value="QTE03185.1"/>
    <property type="molecule type" value="Genomic_DNA"/>
</dbReference>
<name>A0ABX7U6Z9_STRCY</name>
<evidence type="ECO:0000256" key="1">
    <source>
        <dbReference type="SAM" id="MobiDB-lite"/>
    </source>
</evidence>
<feature type="region of interest" description="Disordered" evidence="1">
    <location>
        <begin position="176"/>
        <end position="226"/>
    </location>
</feature>
<sequence>MPEAQIPQVVDEDRGAARKPAPRLHTFPPSSACGRRRSRGRLGSGTMSADLNQHAGWVHIRDAARMLAWELTGTVPSTLGGWLRRVRLPTGHSRPRGPDDFLRPTVGHRRTAAPLGGSKAHLHRQALCLASYDQEQDAAGERTGSTTGTVCSPGTAGLRTGRGVIDCQGADLAGVGRDRFGASQGESHRSPTPPPAPGHRHPRQCLDPTNAPTAHPPQQSSADVAVTPCRSPARTHLTGLRVLQTSELKQGGIAENARLDPFSPTAATR</sequence>
<organism evidence="2 3">
    <name type="scientific">Streptomyces cyanogenus</name>
    <dbReference type="NCBI Taxonomy" id="80860"/>
    <lineage>
        <taxon>Bacteria</taxon>
        <taxon>Bacillati</taxon>
        <taxon>Actinomycetota</taxon>
        <taxon>Actinomycetes</taxon>
        <taxon>Kitasatosporales</taxon>
        <taxon>Streptomycetaceae</taxon>
        <taxon>Streptomyces</taxon>
    </lineage>
</organism>